<keyword evidence="3" id="KW-0813">Transport</keyword>
<evidence type="ECO:0000256" key="7">
    <source>
        <dbReference type="ARBA" id="ARBA00023237"/>
    </source>
</evidence>
<evidence type="ECO:0000256" key="4">
    <source>
        <dbReference type="ARBA" id="ARBA00022452"/>
    </source>
</evidence>
<keyword evidence="4" id="KW-1134">Transmembrane beta strand</keyword>
<dbReference type="SUPFAM" id="SSF56954">
    <property type="entry name" value="Outer membrane efflux proteins (OEP)"/>
    <property type="match status" value="1"/>
</dbReference>
<evidence type="ECO:0000256" key="6">
    <source>
        <dbReference type="ARBA" id="ARBA00023136"/>
    </source>
</evidence>
<proteinExistence type="inferred from homology"/>
<comment type="similarity">
    <text evidence="2">Belongs to the outer membrane factor (OMF) (TC 1.B.17) family.</text>
</comment>
<dbReference type="Pfam" id="PF02321">
    <property type="entry name" value="OEP"/>
    <property type="match status" value="2"/>
</dbReference>
<feature type="signal peptide" evidence="8">
    <location>
        <begin position="1"/>
        <end position="25"/>
    </location>
</feature>
<keyword evidence="6" id="KW-0472">Membrane</keyword>
<dbReference type="NCBIfam" id="TIGR01844">
    <property type="entry name" value="type_I_sec_TolC"/>
    <property type="match status" value="1"/>
</dbReference>
<sequence length="521" mass="56154">MARSVCISTLTLTTALTFLGATAHAESLAEAIALAYRTNPSLVSQRAQLRALDERYVQAKSGLRPNVTIGAVTQSTLSIKGAPTFLDDRHFTNAEASISATQVLSSFGKTAAEISIAEATVLAGRENLRKAEGEILLSVMESYAAVRRDEQIVAIRTRTVSAFQSQVDQTNGRIKGGDSTLTDLGQAEAQLASSQAALALAQAQLQASRATYAALVGQNPGTLEPEPEIQDDTTDLDKAFANAEADNPSVLLAVMNEKVGRANVRSARAQSRPTVSLSGDYVATGAQPFERANIDSELIGRVGFSMPLLAGGYNRSLVREAQQNHEALYSEIELARRAALQSVSTSWNQIVVADQQMNYGANAVRASQTSSEGARLEYREGYRSFFEVLNEEQRLLEAQLLIVQARYSRFVGQASLLNAMGRLSAAKLVDGLQAYDPKTHFDKVKRKGWTPWEPLISVVDNVTGPRDREFKPMLTPAAAPAAMRPAAPPPPARPLGVSVPIDAEREDVVGQLIMDTMNEKP</sequence>
<dbReference type="EMBL" id="JADWOX010000021">
    <property type="protein sequence ID" value="MBI1686416.1"/>
    <property type="molecule type" value="Genomic_DNA"/>
</dbReference>
<keyword evidence="7" id="KW-0998">Cell outer membrane</keyword>
<protein>
    <submittedName>
        <fullName evidence="9">TolC family outer membrane protein</fullName>
    </submittedName>
</protein>
<name>A0ABS0T4K4_9CAUL</name>
<dbReference type="Gene3D" id="1.20.1600.10">
    <property type="entry name" value="Outer membrane efflux proteins (OEP)"/>
    <property type="match status" value="1"/>
</dbReference>
<keyword evidence="10" id="KW-1185">Reference proteome</keyword>
<evidence type="ECO:0000313" key="10">
    <source>
        <dbReference type="Proteomes" id="UP000639859"/>
    </source>
</evidence>
<dbReference type="InterPro" id="IPR003423">
    <property type="entry name" value="OMP_efflux"/>
</dbReference>
<evidence type="ECO:0000313" key="9">
    <source>
        <dbReference type="EMBL" id="MBI1686416.1"/>
    </source>
</evidence>
<organism evidence="9 10">
    <name type="scientific">Caulobacter hibisci</name>
    <dbReference type="NCBI Taxonomy" id="2035993"/>
    <lineage>
        <taxon>Bacteria</taxon>
        <taxon>Pseudomonadati</taxon>
        <taxon>Pseudomonadota</taxon>
        <taxon>Alphaproteobacteria</taxon>
        <taxon>Caulobacterales</taxon>
        <taxon>Caulobacteraceae</taxon>
        <taxon>Caulobacter</taxon>
    </lineage>
</organism>
<evidence type="ECO:0000256" key="1">
    <source>
        <dbReference type="ARBA" id="ARBA00004442"/>
    </source>
</evidence>
<comment type="caution">
    <text evidence="9">The sequence shown here is derived from an EMBL/GenBank/DDBJ whole genome shotgun (WGS) entry which is preliminary data.</text>
</comment>
<keyword evidence="5" id="KW-0812">Transmembrane</keyword>
<dbReference type="Proteomes" id="UP000639859">
    <property type="component" value="Unassembled WGS sequence"/>
</dbReference>
<dbReference type="PANTHER" id="PTHR30026:SF22">
    <property type="entry name" value="OUTER MEMBRANE EFFLUX PROTEIN"/>
    <property type="match status" value="1"/>
</dbReference>
<keyword evidence="8" id="KW-0732">Signal</keyword>
<evidence type="ECO:0000256" key="3">
    <source>
        <dbReference type="ARBA" id="ARBA00022448"/>
    </source>
</evidence>
<comment type="subcellular location">
    <subcellularLocation>
        <location evidence="1">Cell outer membrane</location>
    </subcellularLocation>
</comment>
<evidence type="ECO:0000256" key="8">
    <source>
        <dbReference type="SAM" id="SignalP"/>
    </source>
</evidence>
<dbReference type="PANTHER" id="PTHR30026">
    <property type="entry name" value="OUTER MEMBRANE PROTEIN TOLC"/>
    <property type="match status" value="1"/>
</dbReference>
<feature type="chain" id="PRO_5047367389" evidence="8">
    <location>
        <begin position="26"/>
        <end position="521"/>
    </location>
</feature>
<reference evidence="9 10" key="1">
    <citation type="submission" date="2020-11" db="EMBL/GenBank/DDBJ databases">
        <title>genome sequence of strain KACC 18849.</title>
        <authorList>
            <person name="Gao J."/>
            <person name="Zhang X."/>
        </authorList>
    </citation>
    <scope>NUCLEOTIDE SEQUENCE [LARGE SCALE GENOMIC DNA]</scope>
    <source>
        <strain evidence="9 10">KACC 18849</strain>
    </source>
</reference>
<gene>
    <name evidence="9" type="ORF">I4Q42_22325</name>
</gene>
<accession>A0ABS0T4K4</accession>
<dbReference type="InterPro" id="IPR051906">
    <property type="entry name" value="TolC-like"/>
</dbReference>
<evidence type="ECO:0000256" key="5">
    <source>
        <dbReference type="ARBA" id="ARBA00022692"/>
    </source>
</evidence>
<dbReference type="InterPro" id="IPR010130">
    <property type="entry name" value="T1SS_OMP_TolC"/>
</dbReference>
<evidence type="ECO:0000256" key="2">
    <source>
        <dbReference type="ARBA" id="ARBA00007613"/>
    </source>
</evidence>
<dbReference type="RefSeq" id="WP_198578304.1">
    <property type="nucleotide sequence ID" value="NZ_JADWOX010000021.1"/>
</dbReference>